<dbReference type="Pfam" id="PF01272">
    <property type="entry name" value="GreA_GreB"/>
    <property type="match status" value="1"/>
</dbReference>
<gene>
    <name evidence="8 12" type="primary">greA</name>
    <name evidence="12" type="ORF">M9R32_02725</name>
</gene>
<dbReference type="PANTHER" id="PTHR30437">
    <property type="entry name" value="TRANSCRIPTION ELONGATION FACTOR GREA"/>
    <property type="match status" value="1"/>
</dbReference>
<dbReference type="GO" id="GO:0032784">
    <property type="term" value="P:regulation of DNA-templated transcription elongation"/>
    <property type="evidence" value="ECO:0007669"/>
    <property type="project" value="UniProtKB-UniRule"/>
</dbReference>
<dbReference type="NCBIfam" id="NF001263">
    <property type="entry name" value="PRK00226.1-4"/>
    <property type="match status" value="1"/>
</dbReference>
<organism evidence="12 13">
    <name type="scientific">Paenisporosarcina quisquiliarum</name>
    <dbReference type="NCBI Taxonomy" id="365346"/>
    <lineage>
        <taxon>Bacteria</taxon>
        <taxon>Bacillati</taxon>
        <taxon>Bacillota</taxon>
        <taxon>Bacilli</taxon>
        <taxon>Bacillales</taxon>
        <taxon>Caryophanaceae</taxon>
        <taxon>Paenisporosarcina</taxon>
    </lineage>
</organism>
<keyword evidence="4 8" id="KW-0238">DNA-binding</keyword>
<dbReference type="NCBIfam" id="TIGR01462">
    <property type="entry name" value="greA"/>
    <property type="match status" value="1"/>
</dbReference>
<feature type="domain" description="Transcription elongation factor GreA/GreB N-terminal" evidence="11">
    <location>
        <begin position="9"/>
        <end position="76"/>
    </location>
</feature>
<dbReference type="Gene3D" id="1.10.287.180">
    <property type="entry name" value="Transcription elongation factor, GreA/GreB, N-terminal domain"/>
    <property type="match status" value="1"/>
</dbReference>
<keyword evidence="12" id="KW-0648">Protein biosynthesis</keyword>
<dbReference type="SUPFAM" id="SSF54534">
    <property type="entry name" value="FKBP-like"/>
    <property type="match status" value="1"/>
</dbReference>
<keyword evidence="13" id="KW-1185">Reference proteome</keyword>
<keyword evidence="5 8" id="KW-0804">Transcription</keyword>
<accession>A0A9X3LDN7</accession>
<evidence type="ECO:0000256" key="4">
    <source>
        <dbReference type="ARBA" id="ARBA00023125"/>
    </source>
</evidence>
<name>A0A9X3LDN7_9BACL</name>
<sequence length="157" mass="17304">MPAEKQQSMTASGLEKLQEELTVLKTVKRKEVIERVKASRCFGLIENSDYETAREDQAFIEGRILTLESLIRNAVIIEEDVQNNDTVSLGKTISFIEMPDGEEESYTIVGSAEADPIEGLISADSPIARNLIGCTVGEQVKVKTPDGEIYVKIVSIK</sequence>
<evidence type="ECO:0000313" key="13">
    <source>
        <dbReference type="Proteomes" id="UP001152173"/>
    </source>
</evidence>
<dbReference type="InterPro" id="IPR028624">
    <property type="entry name" value="Tscrpt_elong_fac_GreA/B"/>
</dbReference>
<feature type="domain" description="Transcription elongation factor GreA/GreB C-terminal" evidence="10">
    <location>
        <begin position="83"/>
        <end position="157"/>
    </location>
</feature>
<evidence type="ECO:0000256" key="9">
    <source>
        <dbReference type="RuleBase" id="RU000556"/>
    </source>
</evidence>
<proteinExistence type="inferred from homology"/>
<keyword evidence="3 8" id="KW-0805">Transcription regulation</keyword>
<evidence type="ECO:0000256" key="6">
    <source>
        <dbReference type="ARBA" id="ARBA00024916"/>
    </source>
</evidence>
<dbReference type="Proteomes" id="UP001152173">
    <property type="component" value="Unassembled WGS sequence"/>
</dbReference>
<evidence type="ECO:0000256" key="3">
    <source>
        <dbReference type="ARBA" id="ARBA00023015"/>
    </source>
</evidence>
<dbReference type="GO" id="GO:0070063">
    <property type="term" value="F:RNA polymerase binding"/>
    <property type="evidence" value="ECO:0007669"/>
    <property type="project" value="InterPro"/>
</dbReference>
<dbReference type="HAMAP" id="MF_00105">
    <property type="entry name" value="GreA_GreB"/>
    <property type="match status" value="1"/>
</dbReference>
<dbReference type="SUPFAM" id="SSF46557">
    <property type="entry name" value="GreA transcript cleavage protein, N-terminal domain"/>
    <property type="match status" value="1"/>
</dbReference>
<evidence type="ECO:0000259" key="10">
    <source>
        <dbReference type="Pfam" id="PF01272"/>
    </source>
</evidence>
<dbReference type="EMBL" id="JAMKBJ010000002">
    <property type="protein sequence ID" value="MCZ8536107.1"/>
    <property type="molecule type" value="Genomic_DNA"/>
</dbReference>
<evidence type="ECO:0000313" key="12">
    <source>
        <dbReference type="EMBL" id="MCZ8536107.1"/>
    </source>
</evidence>
<dbReference type="GO" id="GO:0003677">
    <property type="term" value="F:DNA binding"/>
    <property type="evidence" value="ECO:0007669"/>
    <property type="project" value="UniProtKB-UniRule"/>
</dbReference>
<dbReference type="FunFam" id="1.10.287.180:FF:000001">
    <property type="entry name" value="Transcription elongation factor GreA"/>
    <property type="match status" value="1"/>
</dbReference>
<protein>
    <recommendedName>
        <fullName evidence="2 8">Transcription elongation factor GreA</fullName>
    </recommendedName>
    <alternativeName>
        <fullName evidence="7 8">Transcript cleavage factor GreA</fullName>
    </alternativeName>
</protein>
<evidence type="ECO:0000256" key="7">
    <source>
        <dbReference type="ARBA" id="ARBA00030776"/>
    </source>
</evidence>
<dbReference type="RefSeq" id="WP_269925216.1">
    <property type="nucleotide sequence ID" value="NZ_JAMKBJ010000002.1"/>
</dbReference>
<dbReference type="Pfam" id="PF03449">
    <property type="entry name" value="GreA_GreB_N"/>
    <property type="match status" value="1"/>
</dbReference>
<dbReference type="PIRSF" id="PIRSF006092">
    <property type="entry name" value="GreA_GreB"/>
    <property type="match status" value="1"/>
</dbReference>
<evidence type="ECO:0000256" key="5">
    <source>
        <dbReference type="ARBA" id="ARBA00023163"/>
    </source>
</evidence>
<dbReference type="PANTHER" id="PTHR30437:SF4">
    <property type="entry name" value="TRANSCRIPTION ELONGATION FACTOR GREA"/>
    <property type="match status" value="1"/>
</dbReference>
<evidence type="ECO:0000256" key="8">
    <source>
        <dbReference type="HAMAP-Rule" id="MF_00105"/>
    </source>
</evidence>
<dbReference type="GO" id="GO:0006354">
    <property type="term" value="P:DNA-templated transcription elongation"/>
    <property type="evidence" value="ECO:0007669"/>
    <property type="project" value="TreeGrafter"/>
</dbReference>
<dbReference type="InterPro" id="IPR036953">
    <property type="entry name" value="GreA/GreB_C_sf"/>
</dbReference>
<dbReference type="InterPro" id="IPR023459">
    <property type="entry name" value="Tscrpt_elong_fac_GreA/B_fam"/>
</dbReference>
<dbReference type="InterPro" id="IPR022691">
    <property type="entry name" value="Tscrpt_elong_fac_GreA/B_N"/>
</dbReference>
<reference evidence="12" key="1">
    <citation type="submission" date="2022-05" db="EMBL/GenBank/DDBJ databases">
        <authorList>
            <person name="Colautti A."/>
            <person name="Iacumin L."/>
        </authorList>
    </citation>
    <scope>NUCLEOTIDE SEQUENCE</scope>
    <source>
        <strain evidence="12">SK 55</strain>
    </source>
</reference>
<keyword evidence="12" id="KW-0251">Elongation factor</keyword>
<evidence type="ECO:0000256" key="2">
    <source>
        <dbReference type="ARBA" id="ARBA00013729"/>
    </source>
</evidence>
<dbReference type="InterPro" id="IPR001437">
    <property type="entry name" value="Tscrpt_elong_fac_GreA/B_C"/>
</dbReference>
<dbReference type="InterPro" id="IPR018151">
    <property type="entry name" value="TF_GreA/GreB_CS"/>
</dbReference>
<comment type="caution">
    <text evidence="12">The sequence shown here is derived from an EMBL/GenBank/DDBJ whole genome shotgun (WGS) entry which is preliminary data.</text>
</comment>
<dbReference type="InterPro" id="IPR006359">
    <property type="entry name" value="Tscrpt_elong_fac_GreA"/>
</dbReference>
<evidence type="ECO:0000259" key="11">
    <source>
        <dbReference type="Pfam" id="PF03449"/>
    </source>
</evidence>
<dbReference type="FunFam" id="3.10.50.30:FF:000001">
    <property type="entry name" value="Transcription elongation factor GreA"/>
    <property type="match status" value="1"/>
</dbReference>
<dbReference type="GO" id="GO:0003746">
    <property type="term" value="F:translation elongation factor activity"/>
    <property type="evidence" value="ECO:0007669"/>
    <property type="project" value="UniProtKB-KW"/>
</dbReference>
<evidence type="ECO:0000256" key="1">
    <source>
        <dbReference type="ARBA" id="ARBA00008213"/>
    </source>
</evidence>
<comment type="function">
    <text evidence="6 8 9">Necessary for efficient RNA polymerase transcription elongation past template-encoded arresting sites. The arresting sites in DNA have the property of trapping a certain fraction of elongating RNA polymerases that pass through, resulting in locked ternary complexes. Cleavage of the nascent transcript by cleavage factors such as GreA or GreB allows the resumption of elongation from the new 3'terminus. GreA releases sequences of 2 to 3 nucleotides.</text>
</comment>
<dbReference type="AlphaFoldDB" id="A0A9X3LDN7"/>
<dbReference type="Gene3D" id="3.10.50.30">
    <property type="entry name" value="Transcription elongation factor, GreA/GreB, C-terminal domain"/>
    <property type="match status" value="1"/>
</dbReference>
<dbReference type="InterPro" id="IPR036805">
    <property type="entry name" value="Tscrpt_elong_fac_GreA/B_N_sf"/>
</dbReference>
<comment type="similarity">
    <text evidence="1 8 9">Belongs to the GreA/GreB family.</text>
</comment>
<dbReference type="PROSITE" id="PS00830">
    <property type="entry name" value="GREAB_2"/>
    <property type="match status" value="1"/>
</dbReference>